<feature type="repeat" description="PPR" evidence="2">
    <location>
        <begin position="65"/>
        <end position="99"/>
    </location>
</feature>
<dbReference type="InParanoid" id="D8M7P7"/>
<evidence type="ECO:0000313" key="3">
    <source>
        <dbReference type="EMBL" id="CBK24086.2"/>
    </source>
</evidence>
<dbReference type="EMBL" id="FN668672">
    <property type="protein sequence ID" value="CBK24086.2"/>
    <property type="molecule type" value="Genomic_DNA"/>
</dbReference>
<dbReference type="InterPro" id="IPR011990">
    <property type="entry name" value="TPR-like_helical_dom_sf"/>
</dbReference>
<protein>
    <recommendedName>
        <fullName evidence="5">Pentacotripeptide-repeat region of PRORP domain-containing protein</fullName>
    </recommendedName>
</protein>
<dbReference type="AlphaFoldDB" id="D8M7P7"/>
<dbReference type="Proteomes" id="UP000008312">
    <property type="component" value="Unassembled WGS sequence"/>
</dbReference>
<name>D8M7P7_BLAHO</name>
<dbReference type="Gene3D" id="1.25.40.10">
    <property type="entry name" value="Tetratricopeptide repeat domain"/>
    <property type="match status" value="2"/>
</dbReference>
<dbReference type="RefSeq" id="XP_012898134.1">
    <property type="nucleotide sequence ID" value="XM_013042680.1"/>
</dbReference>
<proteinExistence type="predicted"/>
<dbReference type="PANTHER" id="PTHR47936">
    <property type="entry name" value="PPR_LONG DOMAIN-CONTAINING PROTEIN"/>
    <property type="match status" value="1"/>
</dbReference>
<dbReference type="PANTHER" id="PTHR47936:SF1">
    <property type="entry name" value="PENTATRICOPEPTIDE REPEAT-CONTAINING PROTEIN GUN1, CHLOROPLASTIC"/>
    <property type="match status" value="1"/>
</dbReference>
<keyword evidence="1" id="KW-0677">Repeat</keyword>
<dbReference type="NCBIfam" id="TIGR00756">
    <property type="entry name" value="PPR"/>
    <property type="match status" value="2"/>
</dbReference>
<feature type="repeat" description="PPR" evidence="2">
    <location>
        <begin position="100"/>
        <end position="134"/>
    </location>
</feature>
<dbReference type="Pfam" id="PF13041">
    <property type="entry name" value="PPR_2"/>
    <property type="match status" value="1"/>
</dbReference>
<dbReference type="InterPro" id="IPR002885">
    <property type="entry name" value="PPR_rpt"/>
</dbReference>
<dbReference type="PROSITE" id="PS51375">
    <property type="entry name" value="PPR"/>
    <property type="match status" value="2"/>
</dbReference>
<keyword evidence="4" id="KW-1185">Reference proteome</keyword>
<evidence type="ECO:0000313" key="4">
    <source>
        <dbReference type="Proteomes" id="UP000008312"/>
    </source>
</evidence>
<accession>D8M7P7</accession>
<reference evidence="3" key="1">
    <citation type="submission" date="2010-02" db="EMBL/GenBank/DDBJ databases">
        <title>Sequencing and annotation of the Blastocystis hominis genome.</title>
        <authorList>
            <person name="Wincker P."/>
        </authorList>
    </citation>
    <scope>NUCLEOTIDE SEQUENCE</scope>
    <source>
        <strain evidence="3">Singapore isolate B</strain>
    </source>
</reference>
<evidence type="ECO:0000256" key="2">
    <source>
        <dbReference type="PROSITE-ProRule" id="PRU00708"/>
    </source>
</evidence>
<organism evidence="3">
    <name type="scientific">Blastocystis hominis</name>
    <dbReference type="NCBI Taxonomy" id="12968"/>
    <lineage>
        <taxon>Eukaryota</taxon>
        <taxon>Sar</taxon>
        <taxon>Stramenopiles</taxon>
        <taxon>Bigyra</taxon>
        <taxon>Opalozoa</taxon>
        <taxon>Opalinata</taxon>
        <taxon>Blastocystidae</taxon>
        <taxon>Blastocystis</taxon>
    </lineage>
</organism>
<evidence type="ECO:0000256" key="1">
    <source>
        <dbReference type="ARBA" id="ARBA00022737"/>
    </source>
</evidence>
<gene>
    <name evidence="3" type="ORF">GSBLH_T00003863001</name>
</gene>
<evidence type="ECO:0008006" key="5">
    <source>
        <dbReference type="Google" id="ProtNLM"/>
    </source>
</evidence>
<dbReference type="Pfam" id="PF01535">
    <property type="entry name" value="PPR"/>
    <property type="match status" value="1"/>
</dbReference>
<dbReference type="OrthoDB" id="5588846at2759"/>
<dbReference type="GeneID" id="24920925"/>
<sequence length="366" mass="42683">MLNILFEYRGFETSFEVILKMREKFPHISIDDYKLAIRTCSLCANASQAAQSLWEMMLSEGYSPKVVDFETLMQCYVKSKAFAEAEKLFDLIREHGLEPTVWTYNILINGYNKSGSWERALQIYQIMKLAGVRPDGITCTTLIDLLLKTKQPQYVHVILKDLQGGENLIDQIVQSLRSSDSRGDSREDSALWVLDTWENVFSESKLRELSDRFDQLHLRKTSLNALLLWYVQQNDDLAVQFLYHATQRLGKARPDDLTYKLLLWHCARQRNAELFQRIMTNATQQGVQYNSSMVREVCRYFVFTEQFEKGMQLLKHSIDCTLLPNFKTQPFRMLLWKYSEAVTFFAIYSISSMLGEGETWKLVETI</sequence>